<name>A0A0G4GS77_VITBC</name>
<evidence type="ECO:0000256" key="1">
    <source>
        <dbReference type="SAM" id="Coils"/>
    </source>
</evidence>
<evidence type="ECO:0000256" key="2">
    <source>
        <dbReference type="SAM" id="MobiDB-lite"/>
    </source>
</evidence>
<dbReference type="Proteomes" id="UP000041254">
    <property type="component" value="Unassembled WGS sequence"/>
</dbReference>
<feature type="compositionally biased region" description="Pro residues" evidence="2">
    <location>
        <begin position="446"/>
        <end position="462"/>
    </location>
</feature>
<reference evidence="3 4" key="1">
    <citation type="submission" date="2014-11" db="EMBL/GenBank/DDBJ databases">
        <authorList>
            <person name="Zhu J."/>
            <person name="Qi W."/>
            <person name="Song R."/>
        </authorList>
    </citation>
    <scope>NUCLEOTIDE SEQUENCE [LARGE SCALE GENOMIC DNA]</scope>
</reference>
<dbReference type="VEuPathDB" id="CryptoDB:Vbra_18575"/>
<feature type="coiled-coil region" evidence="1">
    <location>
        <begin position="128"/>
        <end position="162"/>
    </location>
</feature>
<accession>A0A0G4GS77</accession>
<protein>
    <submittedName>
        <fullName evidence="3">Uncharacterized protein</fullName>
    </submittedName>
</protein>
<proteinExistence type="predicted"/>
<gene>
    <name evidence="3" type="ORF">Vbra_18575</name>
</gene>
<sequence length="759" mass="84245">MRSAEAIVVSLLVSCIDLLEKGQTLLETEVPVFDEAEMADMTAAVAWAPTISPNGVFPVHHTDKRRGKIGGLLNPNQREKQSIFKHRQVYSSDLLSGCQKDDRAAGRVLNQQEGQTDTWKASAIDAKRFTGKQELSALEQALESLKKEMLDTAKQMRELTELKAASEPCGEPPEQLTPVTCRRARDSTYLLLVTYRDVFNFITANREKLQSLSKLGDAVDKILNNFPTHDSVDVIKNELDFARCGTDVLEASLEQIDLWFKKWIKEGKMIAMDLRQYALSPAIAFPESTSPVSVREALAVWQGPARAAQLVRQVKSFVNGVDEAGFEKRMSEMDDAAYDLVSTAEQSLSLLGKAHCEQLSRELRSISVYKGSTDFSWAEWALDDWEPVSKCFRDSCTVVGGRWKYSEADDSVSVVFQDGEYKGQVFVIFFTGGEDEEEPEGGHSVPSPPPAPVIPSPHPPAAPRTGLFRAHLPPAAAGAEGGLSCAAHRLKMKDLSGDDGSREDAGRVTVGKEIERHRWYERRALNVGVFDDIIYRLYAYPKHEVKLSVSVHTQDPYLLSKDDKKLLYRFSVCLLGCHAEGKRSLELIDPVSLEGDVYTAGVQQTFFAEGLVWSAARTGRYRMQDDLIPEAESLSSIQGGVCLFRAHLRTMGTMATLSRVYLSTLPATERTLRRTIPDVYGQKPDSNLHLEPLIKSMVAGTCQGRVDVSFVGSGSTVGHWRAGRSSCITSRTAIAKRDPKADCSEERWVVLTTLRSWRQ</sequence>
<organism evidence="3 4">
    <name type="scientific">Vitrella brassicaformis (strain CCMP3155)</name>
    <dbReference type="NCBI Taxonomy" id="1169540"/>
    <lineage>
        <taxon>Eukaryota</taxon>
        <taxon>Sar</taxon>
        <taxon>Alveolata</taxon>
        <taxon>Colpodellida</taxon>
        <taxon>Vitrellaceae</taxon>
        <taxon>Vitrella</taxon>
    </lineage>
</organism>
<dbReference type="EMBL" id="CDMY01000782">
    <property type="protein sequence ID" value="CEM33468.1"/>
    <property type="molecule type" value="Genomic_DNA"/>
</dbReference>
<keyword evidence="4" id="KW-1185">Reference proteome</keyword>
<dbReference type="AlphaFoldDB" id="A0A0G4GS77"/>
<evidence type="ECO:0000313" key="4">
    <source>
        <dbReference type="Proteomes" id="UP000041254"/>
    </source>
</evidence>
<keyword evidence="1" id="KW-0175">Coiled coil</keyword>
<evidence type="ECO:0000313" key="3">
    <source>
        <dbReference type="EMBL" id="CEM33468.1"/>
    </source>
</evidence>
<dbReference type="InParanoid" id="A0A0G4GS77"/>
<feature type="region of interest" description="Disordered" evidence="2">
    <location>
        <begin position="435"/>
        <end position="467"/>
    </location>
</feature>